<comment type="subcellular location">
    <subcellularLocation>
        <location evidence="1">Cell envelope</location>
    </subcellularLocation>
</comment>
<dbReference type="Pfam" id="PF25944">
    <property type="entry name" value="Beta-barrel_RND"/>
    <property type="match status" value="1"/>
</dbReference>
<dbReference type="Gene3D" id="2.40.420.20">
    <property type="match status" value="1"/>
</dbReference>
<dbReference type="Pfam" id="PF25876">
    <property type="entry name" value="HH_MFP_RND"/>
    <property type="match status" value="1"/>
</dbReference>
<dbReference type="InterPro" id="IPR058624">
    <property type="entry name" value="MdtA-like_HH"/>
</dbReference>
<dbReference type="Proteomes" id="UP000427769">
    <property type="component" value="Chromosome"/>
</dbReference>
<evidence type="ECO:0000259" key="8">
    <source>
        <dbReference type="Pfam" id="PF25967"/>
    </source>
</evidence>
<dbReference type="AlphaFoldDB" id="A0A5K7Z764"/>
<evidence type="ECO:0000313" key="10">
    <source>
        <dbReference type="Proteomes" id="UP000427769"/>
    </source>
</evidence>
<proteinExistence type="inferred from homology"/>
<dbReference type="Pfam" id="PF25967">
    <property type="entry name" value="RND-MFP_C"/>
    <property type="match status" value="1"/>
</dbReference>
<feature type="signal peptide" evidence="4">
    <location>
        <begin position="1"/>
        <end position="19"/>
    </location>
</feature>
<dbReference type="GO" id="GO:0046677">
    <property type="term" value="P:response to antibiotic"/>
    <property type="evidence" value="ECO:0007669"/>
    <property type="project" value="TreeGrafter"/>
</dbReference>
<dbReference type="KEGG" id="dwd:DSCW_31300"/>
<feature type="domain" description="Multidrug resistance protein MdtA-like barrel-sandwich hybrid" evidence="6">
    <location>
        <begin position="62"/>
        <end position="192"/>
    </location>
</feature>
<evidence type="ECO:0000256" key="3">
    <source>
        <dbReference type="SAM" id="MobiDB-lite"/>
    </source>
</evidence>
<feature type="region of interest" description="Disordered" evidence="3">
    <location>
        <begin position="368"/>
        <end position="389"/>
    </location>
</feature>
<organism evidence="9 10">
    <name type="scientific">Desulfosarcina widdelii</name>
    <dbReference type="NCBI Taxonomy" id="947919"/>
    <lineage>
        <taxon>Bacteria</taxon>
        <taxon>Pseudomonadati</taxon>
        <taxon>Thermodesulfobacteriota</taxon>
        <taxon>Desulfobacteria</taxon>
        <taxon>Desulfobacterales</taxon>
        <taxon>Desulfosarcinaceae</taxon>
        <taxon>Desulfosarcina</taxon>
    </lineage>
</organism>
<dbReference type="InterPro" id="IPR058626">
    <property type="entry name" value="MdtA-like_b-barrel"/>
</dbReference>
<dbReference type="SUPFAM" id="SSF111369">
    <property type="entry name" value="HlyD-like secretion proteins"/>
    <property type="match status" value="1"/>
</dbReference>
<evidence type="ECO:0000259" key="6">
    <source>
        <dbReference type="Pfam" id="PF25917"/>
    </source>
</evidence>
<dbReference type="Gene3D" id="2.40.30.170">
    <property type="match status" value="1"/>
</dbReference>
<feature type="domain" description="Multidrug resistance protein MdtA-like beta-barrel" evidence="7">
    <location>
        <begin position="208"/>
        <end position="296"/>
    </location>
</feature>
<evidence type="ECO:0000256" key="1">
    <source>
        <dbReference type="ARBA" id="ARBA00004196"/>
    </source>
</evidence>
<dbReference type="PANTHER" id="PTHR30158">
    <property type="entry name" value="ACRA/E-RELATED COMPONENT OF DRUG EFFLUX TRANSPORTER"/>
    <property type="match status" value="1"/>
</dbReference>
<feature type="domain" description="Multidrug resistance protein MdtA-like C-terminal permuted SH3" evidence="8">
    <location>
        <begin position="304"/>
        <end position="363"/>
    </location>
</feature>
<evidence type="ECO:0000256" key="4">
    <source>
        <dbReference type="SAM" id="SignalP"/>
    </source>
</evidence>
<dbReference type="FunFam" id="2.40.420.20:FF:000001">
    <property type="entry name" value="Efflux RND transporter periplasmic adaptor subunit"/>
    <property type="match status" value="1"/>
</dbReference>
<dbReference type="InterPro" id="IPR058625">
    <property type="entry name" value="MdtA-like_BSH"/>
</dbReference>
<dbReference type="Gene3D" id="2.40.50.100">
    <property type="match status" value="1"/>
</dbReference>
<keyword evidence="10" id="KW-1185">Reference proteome</keyword>
<evidence type="ECO:0000259" key="7">
    <source>
        <dbReference type="Pfam" id="PF25944"/>
    </source>
</evidence>
<evidence type="ECO:0000259" key="5">
    <source>
        <dbReference type="Pfam" id="PF25876"/>
    </source>
</evidence>
<dbReference type="GO" id="GO:0005886">
    <property type="term" value="C:plasma membrane"/>
    <property type="evidence" value="ECO:0007669"/>
    <property type="project" value="TreeGrafter"/>
</dbReference>
<accession>A0A5K7Z764</accession>
<feature type="compositionally biased region" description="Polar residues" evidence="3">
    <location>
        <begin position="376"/>
        <end position="389"/>
    </location>
</feature>
<keyword evidence="4" id="KW-0732">Signal</keyword>
<dbReference type="InterPro" id="IPR006143">
    <property type="entry name" value="RND_pump_MFP"/>
</dbReference>
<feature type="chain" id="PRO_5024399702" evidence="4">
    <location>
        <begin position="20"/>
        <end position="389"/>
    </location>
</feature>
<dbReference type="PROSITE" id="PS51257">
    <property type="entry name" value="PROKAR_LIPOPROTEIN"/>
    <property type="match status" value="1"/>
</dbReference>
<reference evidence="9 10" key="1">
    <citation type="submission" date="2019-11" db="EMBL/GenBank/DDBJ databases">
        <title>Comparative genomics of hydrocarbon-degrading Desulfosarcina strains.</title>
        <authorList>
            <person name="Watanabe M."/>
            <person name="Kojima H."/>
            <person name="Fukui M."/>
        </authorList>
    </citation>
    <scope>NUCLEOTIDE SEQUENCE [LARGE SCALE GENOMIC DNA]</scope>
    <source>
        <strain evidence="9 10">PP31</strain>
    </source>
</reference>
<protein>
    <submittedName>
        <fullName evidence="9">Hemolysin D</fullName>
    </submittedName>
</protein>
<name>A0A5K7Z764_9BACT</name>
<dbReference type="Gene3D" id="1.10.287.470">
    <property type="entry name" value="Helix hairpin bin"/>
    <property type="match status" value="1"/>
</dbReference>
<evidence type="ECO:0000256" key="2">
    <source>
        <dbReference type="ARBA" id="ARBA00009477"/>
    </source>
</evidence>
<dbReference type="EMBL" id="AP021875">
    <property type="protein sequence ID" value="BBO75713.1"/>
    <property type="molecule type" value="Genomic_DNA"/>
</dbReference>
<dbReference type="Pfam" id="PF25917">
    <property type="entry name" value="BSH_RND"/>
    <property type="match status" value="1"/>
</dbReference>
<dbReference type="NCBIfam" id="TIGR01730">
    <property type="entry name" value="RND_mfp"/>
    <property type="match status" value="1"/>
</dbReference>
<evidence type="ECO:0000313" key="9">
    <source>
        <dbReference type="EMBL" id="BBO75713.1"/>
    </source>
</evidence>
<feature type="domain" description="Multidrug resistance protein MdtA-like alpha-helical hairpin" evidence="5">
    <location>
        <begin position="107"/>
        <end position="170"/>
    </location>
</feature>
<gene>
    <name evidence="9" type="ORF">DSCW_31300</name>
</gene>
<dbReference type="RefSeq" id="WP_155304610.1">
    <property type="nucleotide sequence ID" value="NZ_AP021875.1"/>
</dbReference>
<comment type="similarity">
    <text evidence="2">Belongs to the membrane fusion protein (MFP) (TC 8.A.1) family.</text>
</comment>
<dbReference type="GO" id="GO:0022857">
    <property type="term" value="F:transmembrane transporter activity"/>
    <property type="evidence" value="ECO:0007669"/>
    <property type="project" value="InterPro"/>
</dbReference>
<dbReference type="GO" id="GO:0030313">
    <property type="term" value="C:cell envelope"/>
    <property type="evidence" value="ECO:0007669"/>
    <property type="project" value="UniProtKB-SubCell"/>
</dbReference>
<dbReference type="InterPro" id="IPR058627">
    <property type="entry name" value="MdtA-like_C"/>
</dbReference>
<dbReference type="OrthoDB" id="9772050at2"/>
<sequence length="389" mass="42249">MRFKTVCLLLACLSVSMLSCGEKETAQAPTIPPPAVSVVETKAQDVPIYLEFVGETHGLKDIAIRARVEGFLEGIHFQEGGPVKKGDLLYILESQPFKEKVAAQRSAVAEQKTFLAKAKGDLDRIRPLAEINAVSQSDLDEAVAAYEARISSVEAAKANLRAAQIQLGYTRIHSPIDGIIGKTQAKVGDFVGRDPNPVILNTVSQVETILVTFFITENQYLEVARYLSESGKKNVGEEKLSLELLLVDGSVYKHPGKIDFVNREVDTTTGAMLVQASFPNPEGLLRPGQFSKVRVKGRVVKDGILIPQRCVMEVQGLFNVYVVDGDDTAHNREISVGPKIGSDWLIPEGLKPGERVIYEGLQKVKDGAKVKPTVAAPTNSTGSNDQGKK</sequence>